<protein>
    <recommendedName>
        <fullName evidence="3">Globin-sensor domain-containing protein</fullName>
    </recommendedName>
</protein>
<dbReference type="Gene3D" id="1.10.490.10">
    <property type="entry name" value="Globins"/>
    <property type="match status" value="1"/>
</dbReference>
<name>A0AB35C0J9_9GAMM</name>
<evidence type="ECO:0000313" key="1">
    <source>
        <dbReference type="EMBL" id="MBS7824697.1"/>
    </source>
</evidence>
<dbReference type="GO" id="GO:0020037">
    <property type="term" value="F:heme binding"/>
    <property type="evidence" value="ECO:0007669"/>
    <property type="project" value="InterPro"/>
</dbReference>
<dbReference type="RefSeq" id="WP_018122502.1">
    <property type="nucleotide sequence ID" value="NZ_JAGIBS010000005.1"/>
</dbReference>
<proteinExistence type="predicted"/>
<dbReference type="InterPro" id="IPR012292">
    <property type="entry name" value="Globin/Proto"/>
</dbReference>
<evidence type="ECO:0000313" key="2">
    <source>
        <dbReference type="Proteomes" id="UP000680020"/>
    </source>
</evidence>
<dbReference type="AlphaFoldDB" id="A0AB35C0J9"/>
<dbReference type="GO" id="GO:0019825">
    <property type="term" value="F:oxygen binding"/>
    <property type="evidence" value="ECO:0007669"/>
    <property type="project" value="InterPro"/>
</dbReference>
<accession>A0AB35C0J9</accession>
<reference evidence="1" key="1">
    <citation type="submission" date="2021-03" db="EMBL/GenBank/DDBJ databases">
        <title>Identification and antibiotic profiling of Wohlfahrtiimonas chitiniclastica, an underestimated human pathogen.</title>
        <authorList>
            <person name="Kopf A."/>
            <person name="Bunk B."/>
            <person name="Coldewey S."/>
            <person name="Gunzer F."/>
            <person name="Riedel T."/>
            <person name="Schroettner P."/>
        </authorList>
    </citation>
    <scope>NUCLEOTIDE SEQUENCE</scope>
    <source>
        <strain evidence="1">DSM 100917</strain>
    </source>
</reference>
<dbReference type="EMBL" id="JAGIBU010000004">
    <property type="protein sequence ID" value="MBS7824697.1"/>
    <property type="molecule type" value="Genomic_DNA"/>
</dbReference>
<gene>
    <name evidence="1" type="ORF">J7561_05705</name>
</gene>
<comment type="caution">
    <text evidence="1">The sequence shown here is derived from an EMBL/GenBank/DDBJ whole genome shotgun (WGS) entry which is preliminary data.</text>
</comment>
<organism evidence="1 2">
    <name type="scientific">Wohlfahrtiimonas chitiniclastica</name>
    <dbReference type="NCBI Taxonomy" id="400946"/>
    <lineage>
        <taxon>Bacteria</taxon>
        <taxon>Pseudomonadati</taxon>
        <taxon>Pseudomonadota</taxon>
        <taxon>Gammaproteobacteria</taxon>
        <taxon>Cardiobacteriales</taxon>
        <taxon>Ignatzschineriaceae</taxon>
        <taxon>Wohlfahrtiimonas</taxon>
    </lineage>
</organism>
<evidence type="ECO:0008006" key="3">
    <source>
        <dbReference type="Google" id="ProtNLM"/>
    </source>
</evidence>
<sequence length="159" mass="17825">MICTEVKKHINELAVLNELSQNDIDKMHLINAHLQNVIPGLTEDFYRTAWTPALGMNFPELSQVAVEVIFNTWIKSVLSCPTTAPQKYTEALWTMGELHAEHRLAPVVLAAAIPFMKETVKQCLVQNDSALPYTLKLELAASLLKTLEMNESILYDCVA</sequence>
<dbReference type="Proteomes" id="UP000680020">
    <property type="component" value="Unassembled WGS sequence"/>
</dbReference>